<dbReference type="PANTHER" id="PTHR40446">
    <property type="entry name" value="N-ACETYLGLUCOSAMINE-1-PHOSPHODIESTER ALPHA-N-ACETYLGLUCOSAMINIDASE"/>
    <property type="match status" value="1"/>
</dbReference>
<evidence type="ECO:0000256" key="1">
    <source>
        <dbReference type="SAM" id="MobiDB-lite"/>
    </source>
</evidence>
<dbReference type="Proteomes" id="UP001304461">
    <property type="component" value="Unassembled WGS sequence"/>
</dbReference>
<dbReference type="Pfam" id="PF09992">
    <property type="entry name" value="NAGPA"/>
    <property type="match status" value="1"/>
</dbReference>
<feature type="signal peptide" evidence="2">
    <location>
        <begin position="1"/>
        <end position="23"/>
    </location>
</feature>
<gene>
    <name evidence="4" type="ORF">VB738_10480</name>
</gene>
<feature type="domain" description="Phosphodiester glycosidase" evidence="3">
    <location>
        <begin position="457"/>
        <end position="596"/>
    </location>
</feature>
<keyword evidence="4" id="KW-0378">Hydrolase</keyword>
<keyword evidence="5" id="KW-1185">Reference proteome</keyword>
<dbReference type="RefSeq" id="WP_323305704.1">
    <property type="nucleotide sequence ID" value="NZ_JAYGHX010000006.1"/>
</dbReference>
<dbReference type="EMBL" id="JAYGHX010000006">
    <property type="protein sequence ID" value="MEA5391683.1"/>
    <property type="molecule type" value="Genomic_DNA"/>
</dbReference>
<reference evidence="4 5" key="1">
    <citation type="submission" date="2023-12" db="EMBL/GenBank/DDBJ databases">
        <title>Baltic Sea Cyanobacteria.</title>
        <authorList>
            <person name="Delbaje E."/>
            <person name="Fewer D.P."/>
            <person name="Shishido T.K."/>
        </authorList>
    </citation>
    <scope>NUCLEOTIDE SEQUENCE [LARGE SCALE GENOMIC DNA]</scope>
    <source>
        <strain evidence="4 5">UHCC 0139</strain>
    </source>
</reference>
<sequence length="617" mass="64471">MARTLPITLALVALIGAPPVTRAAPPPMPPALPELSAPRPSRRGPVRSAPTAEVGGTVLALNGRSQQAAWRWSGDDPRRPVALWLPLEVLEGQLGFSSRSRPDGGLALEWFGREMVVPPGQQRSLADEVAVDVAVLLQDAGVAVERRGERLDLRLPAPRLLQVRSSEQGGVRRVVLDLDGPTLVRSSEGGLQLALLSRPDQLAQLTARGLRSGAVGTDLSLAVPGGGAPLRTFTLGDPARVVIDLPQGAGSVGTAPEAPAPIDPRLVAMLGSQLRWDQQVRTVGGTRVLVNAVRLDPRSGPLELRTLSRPDGMAGLSSLTALAQRQDALVAINGGFFNRVRRLPLGALRDQGRWLSGPILNRGVVGWEPRSLPRFGRLRLEEWISDDRGQRVPLLTVNSGLAQRGLSRYTAEWGRFYQALTGSETGLLLVGGQVQRRVGSAELAAGVPLRPEDTLVVARGGADLPWSEGDRLRIESRPSDPVGSASSVMGGGPLLLQNGRIVLNGGAEGFGTAFLRQGAPRTVVGSDGTLLWLVTLQGAGGSAGPTLSETAWLLQQMGLVDALNLDGGSSTGLVMGGSHRVKGRGVAGSVHNGLGLVPIGGGEAATSLGPAGRPLAD</sequence>
<evidence type="ECO:0000256" key="2">
    <source>
        <dbReference type="SAM" id="SignalP"/>
    </source>
</evidence>
<dbReference type="InterPro" id="IPR018711">
    <property type="entry name" value="NAGPA"/>
</dbReference>
<name>A0ABU5RV74_9CYAN</name>
<evidence type="ECO:0000313" key="4">
    <source>
        <dbReference type="EMBL" id="MEA5391683.1"/>
    </source>
</evidence>
<protein>
    <submittedName>
        <fullName evidence="4">Phosphodiester glycosidase family protein</fullName>
    </submittedName>
</protein>
<dbReference type="GO" id="GO:0016798">
    <property type="term" value="F:hydrolase activity, acting on glycosyl bonds"/>
    <property type="evidence" value="ECO:0007669"/>
    <property type="project" value="UniProtKB-KW"/>
</dbReference>
<keyword evidence="2" id="KW-0732">Signal</keyword>
<feature type="region of interest" description="Disordered" evidence="1">
    <location>
        <begin position="25"/>
        <end position="52"/>
    </location>
</feature>
<keyword evidence="4" id="KW-0326">Glycosidase</keyword>
<organism evidence="4 5">
    <name type="scientific">Cyanobium gracile UHCC 0139</name>
    <dbReference type="NCBI Taxonomy" id="3110308"/>
    <lineage>
        <taxon>Bacteria</taxon>
        <taxon>Bacillati</taxon>
        <taxon>Cyanobacteriota</taxon>
        <taxon>Cyanophyceae</taxon>
        <taxon>Synechococcales</taxon>
        <taxon>Prochlorococcaceae</taxon>
        <taxon>Cyanobium</taxon>
    </lineage>
</organism>
<accession>A0ABU5RV74</accession>
<evidence type="ECO:0000313" key="5">
    <source>
        <dbReference type="Proteomes" id="UP001304461"/>
    </source>
</evidence>
<dbReference type="PANTHER" id="PTHR40446:SF2">
    <property type="entry name" value="N-ACETYLGLUCOSAMINE-1-PHOSPHODIESTER ALPHA-N-ACETYLGLUCOSAMINIDASE"/>
    <property type="match status" value="1"/>
</dbReference>
<evidence type="ECO:0000259" key="3">
    <source>
        <dbReference type="Pfam" id="PF09992"/>
    </source>
</evidence>
<comment type="caution">
    <text evidence="4">The sequence shown here is derived from an EMBL/GenBank/DDBJ whole genome shotgun (WGS) entry which is preliminary data.</text>
</comment>
<feature type="chain" id="PRO_5047102084" evidence="2">
    <location>
        <begin position="24"/>
        <end position="617"/>
    </location>
</feature>
<proteinExistence type="predicted"/>